<evidence type="ECO:0000256" key="1">
    <source>
        <dbReference type="SAM" id="MobiDB-lite"/>
    </source>
</evidence>
<evidence type="ECO:0000313" key="3">
    <source>
        <dbReference type="Proteomes" id="UP000077266"/>
    </source>
</evidence>
<evidence type="ECO:0000313" key="2">
    <source>
        <dbReference type="EMBL" id="KZV94296.1"/>
    </source>
</evidence>
<dbReference type="OrthoDB" id="10663147at2759"/>
<name>A0A165J3X3_EXIGL</name>
<keyword evidence="3" id="KW-1185">Reference proteome</keyword>
<gene>
    <name evidence="2" type="ORF">EXIGLDRAFT_767252</name>
</gene>
<dbReference type="Proteomes" id="UP000077266">
    <property type="component" value="Unassembled WGS sequence"/>
</dbReference>
<dbReference type="InParanoid" id="A0A165J3X3"/>
<protein>
    <submittedName>
        <fullName evidence="2">Uncharacterized protein</fullName>
    </submittedName>
</protein>
<feature type="region of interest" description="Disordered" evidence="1">
    <location>
        <begin position="1"/>
        <end position="168"/>
    </location>
</feature>
<sequence>MSSKRRGAKKQATSIKSRPAAMPVVPAGEGGTTEGSQNAPLFFEPDSDSDDGGSGVRTSATLSKHAADDESSDVELVDSMYVDTIADDGESTASSDDLSPRPMPPTVGLDDRHTSVGVTDSIGDEDDGGPATVSSNTIPAKRPASPAVPSAHKKAKNDGNGTHTPVAKLVDNRVVGAAQDPGGVINRDAHGRTLTPAVKLPDDGDDRGDKLRASIVTSTSDNVVPGRPELFGAGEDSAAVHAMKQRTADTTKDTGRVSSGRIVRNRRKEEPAAAVLPSFETHTVDEDDSSWKTVTSYEVPATVIPGTDQTQLDEFVDGEKILEGSVDSSLWDRSLRDMYMEYYAKAPQVNVGYGGHAQQQLDGPRFDEWVHLKTMVPFLRKVLKFDNNPFYINPSRASPLLFDIYDPSDSGPYRNDQYLSLRYTTNPAVCISLVQVRLSRLYTPEAFLKYGTTDQYYDKKTIVANMFPQEQNFWNSNIGAVFDVPNIVLPIWPIKDTPMALSFQTRPTKKMNVPTSWGGSGKRGGNYKEHLTPSAKKTQGAVSLWANTTIPLFDGRKHILDLSKPLYDLGLPALDFEPPRESLGVIFYTIVESRKLIPEISLNVMGFVLLATPDDLAAARRST</sequence>
<proteinExistence type="predicted"/>
<accession>A0A165J3X3</accession>
<reference evidence="2 3" key="1">
    <citation type="journal article" date="2016" name="Mol. Biol. Evol.">
        <title>Comparative Genomics of Early-Diverging Mushroom-Forming Fungi Provides Insights into the Origins of Lignocellulose Decay Capabilities.</title>
        <authorList>
            <person name="Nagy L.G."/>
            <person name="Riley R."/>
            <person name="Tritt A."/>
            <person name="Adam C."/>
            <person name="Daum C."/>
            <person name="Floudas D."/>
            <person name="Sun H."/>
            <person name="Yadav J.S."/>
            <person name="Pangilinan J."/>
            <person name="Larsson K.H."/>
            <person name="Matsuura K."/>
            <person name="Barry K."/>
            <person name="Labutti K."/>
            <person name="Kuo R."/>
            <person name="Ohm R.A."/>
            <person name="Bhattacharya S.S."/>
            <person name="Shirouzu T."/>
            <person name="Yoshinaga Y."/>
            <person name="Martin F.M."/>
            <person name="Grigoriev I.V."/>
            <person name="Hibbett D.S."/>
        </authorList>
    </citation>
    <scope>NUCLEOTIDE SEQUENCE [LARGE SCALE GENOMIC DNA]</scope>
    <source>
        <strain evidence="2 3">HHB12029</strain>
    </source>
</reference>
<dbReference type="AlphaFoldDB" id="A0A165J3X3"/>
<dbReference type="EMBL" id="KV425975">
    <property type="protein sequence ID" value="KZV94296.1"/>
    <property type="molecule type" value="Genomic_DNA"/>
</dbReference>
<organism evidence="2 3">
    <name type="scientific">Exidia glandulosa HHB12029</name>
    <dbReference type="NCBI Taxonomy" id="1314781"/>
    <lineage>
        <taxon>Eukaryota</taxon>
        <taxon>Fungi</taxon>
        <taxon>Dikarya</taxon>
        <taxon>Basidiomycota</taxon>
        <taxon>Agaricomycotina</taxon>
        <taxon>Agaricomycetes</taxon>
        <taxon>Auriculariales</taxon>
        <taxon>Exidiaceae</taxon>
        <taxon>Exidia</taxon>
    </lineage>
</organism>